<dbReference type="Proteomes" id="UP001247754">
    <property type="component" value="Unassembled WGS sequence"/>
</dbReference>
<protein>
    <submittedName>
        <fullName evidence="1">Uncharacterized protein</fullName>
    </submittedName>
</protein>
<dbReference type="EMBL" id="JAVKPH010000003">
    <property type="protein sequence ID" value="MDR5651750.1"/>
    <property type="molecule type" value="Genomic_DNA"/>
</dbReference>
<reference evidence="1 2" key="1">
    <citation type="submission" date="2023-09" db="EMBL/GenBank/DDBJ databases">
        <title>Xinfangfangia sedmenti sp. nov., isolated the sedment.</title>
        <authorList>
            <person name="Xu L."/>
        </authorList>
    </citation>
    <scope>NUCLEOTIDE SEQUENCE [LARGE SCALE GENOMIC DNA]</scope>
    <source>
        <strain evidence="1 2">LG-4</strain>
    </source>
</reference>
<dbReference type="RefSeq" id="WP_310455999.1">
    <property type="nucleotide sequence ID" value="NZ_JAVKPH010000003.1"/>
</dbReference>
<gene>
    <name evidence="1" type="ORF">RGD00_03990</name>
</gene>
<proteinExistence type="predicted"/>
<evidence type="ECO:0000313" key="2">
    <source>
        <dbReference type="Proteomes" id="UP001247754"/>
    </source>
</evidence>
<accession>A0ABU1F4F4</accession>
<sequence>MSRHPKPDTFRPAPDAALRTAAIAAELEVYYQPGPARAVDLRQLTPLEQMYEYYSQPEALAETLAEAA</sequence>
<organism evidence="1 2">
    <name type="scientific">Ruixingdingia sedimenti</name>
    <dbReference type="NCBI Taxonomy" id="3073604"/>
    <lineage>
        <taxon>Bacteria</taxon>
        <taxon>Pseudomonadati</taxon>
        <taxon>Pseudomonadota</taxon>
        <taxon>Alphaproteobacteria</taxon>
        <taxon>Rhodobacterales</taxon>
        <taxon>Paracoccaceae</taxon>
        <taxon>Ruixingdingia</taxon>
    </lineage>
</organism>
<name>A0ABU1F4F4_9RHOB</name>
<comment type="caution">
    <text evidence="1">The sequence shown here is derived from an EMBL/GenBank/DDBJ whole genome shotgun (WGS) entry which is preliminary data.</text>
</comment>
<keyword evidence="2" id="KW-1185">Reference proteome</keyword>
<evidence type="ECO:0000313" key="1">
    <source>
        <dbReference type="EMBL" id="MDR5651750.1"/>
    </source>
</evidence>